<dbReference type="EMBL" id="RHGB01000038">
    <property type="protein sequence ID" value="RNL57497.1"/>
    <property type="molecule type" value="Genomic_DNA"/>
</dbReference>
<feature type="non-terminal residue" evidence="1">
    <location>
        <position position="71"/>
    </location>
</feature>
<sequence>MLRPTSHVEVYLYMAPVDMRKSINGLAALVENELALSPMMEVLFVFCNRGRDKIKLLYWERNGFVVWYKRL</sequence>
<protein>
    <submittedName>
        <fullName evidence="1">Transposase</fullName>
    </submittedName>
</protein>
<dbReference type="RefSeq" id="WP_318261789.1">
    <property type="nucleotide sequence ID" value="NZ_RHGB01000038.1"/>
</dbReference>
<comment type="caution">
    <text evidence="1">The sequence shown here is derived from an EMBL/GenBank/DDBJ whole genome shotgun (WGS) entry which is preliminary data.</text>
</comment>
<accession>A0ABX9VXP1</accession>
<dbReference type="PANTHER" id="PTHR36455:SF1">
    <property type="entry name" value="BLR8292 PROTEIN"/>
    <property type="match status" value="1"/>
</dbReference>
<gene>
    <name evidence="1" type="ORF">D0911_18805</name>
</gene>
<evidence type="ECO:0000313" key="2">
    <source>
        <dbReference type="Proteomes" id="UP000274695"/>
    </source>
</evidence>
<evidence type="ECO:0000313" key="1">
    <source>
        <dbReference type="EMBL" id="RNL57497.1"/>
    </source>
</evidence>
<name>A0ABX9VXP1_9GAMM</name>
<organism evidence="1 2">
    <name type="scientific">Zhongshania marina</name>
    <dbReference type="NCBI Taxonomy" id="2304603"/>
    <lineage>
        <taxon>Bacteria</taxon>
        <taxon>Pseudomonadati</taxon>
        <taxon>Pseudomonadota</taxon>
        <taxon>Gammaproteobacteria</taxon>
        <taxon>Cellvibrionales</taxon>
        <taxon>Spongiibacteraceae</taxon>
        <taxon>Zhongshania</taxon>
    </lineage>
</organism>
<proteinExistence type="predicted"/>
<dbReference type="NCBIfam" id="NF033819">
    <property type="entry name" value="IS66_TnpB"/>
    <property type="match status" value="1"/>
</dbReference>
<dbReference type="PANTHER" id="PTHR36455">
    <property type="match status" value="1"/>
</dbReference>
<keyword evidence="2" id="KW-1185">Reference proteome</keyword>
<dbReference type="Proteomes" id="UP000274695">
    <property type="component" value="Unassembled WGS sequence"/>
</dbReference>
<reference evidence="1 2" key="1">
    <citation type="submission" date="2018-10" db="EMBL/GenBank/DDBJ databases">
        <title>Draft genome sequence of Zhongshania sp. DSW25-10.</title>
        <authorList>
            <person name="Oh J."/>
        </authorList>
    </citation>
    <scope>NUCLEOTIDE SEQUENCE [LARGE SCALE GENOMIC DNA]</scope>
    <source>
        <strain evidence="1 2">DSW25-10</strain>
    </source>
</reference>
<dbReference type="InterPro" id="IPR008878">
    <property type="entry name" value="Transposase_IS66_Orf2"/>
</dbReference>
<dbReference type="Pfam" id="PF05717">
    <property type="entry name" value="TnpB_IS66"/>
    <property type="match status" value="1"/>
</dbReference>